<keyword evidence="5" id="KW-0269">Exonuclease</keyword>
<dbReference type="InterPro" id="IPR041122">
    <property type="entry name" value="RecJ_OB"/>
</dbReference>
<evidence type="ECO:0000256" key="4">
    <source>
        <dbReference type="ARBA" id="ARBA00022801"/>
    </source>
</evidence>
<accession>A0ABP0VH57</accession>
<keyword evidence="10" id="KW-1185">Reference proteome</keyword>
<evidence type="ECO:0000259" key="7">
    <source>
        <dbReference type="Pfam" id="PF02272"/>
    </source>
</evidence>
<keyword evidence="4" id="KW-0378">Hydrolase</keyword>
<evidence type="ECO:0000256" key="2">
    <source>
        <dbReference type="ARBA" id="ARBA00019841"/>
    </source>
</evidence>
<evidence type="ECO:0000313" key="10">
    <source>
        <dbReference type="Proteomes" id="UP001497444"/>
    </source>
</evidence>
<dbReference type="InterPro" id="IPR004610">
    <property type="entry name" value="RecJ"/>
</dbReference>
<dbReference type="EMBL" id="CAXAQS010000811">
    <property type="protein sequence ID" value="CAK9253291.1"/>
    <property type="molecule type" value="Genomic_DNA"/>
</dbReference>
<proteinExistence type="inferred from homology"/>
<feature type="domain" description="DHHA1" evidence="7">
    <location>
        <begin position="293"/>
        <end position="384"/>
    </location>
</feature>
<evidence type="ECO:0000259" key="6">
    <source>
        <dbReference type="Pfam" id="PF01368"/>
    </source>
</evidence>
<dbReference type="PANTHER" id="PTHR30255:SF2">
    <property type="entry name" value="SINGLE-STRANDED-DNA-SPECIFIC EXONUCLEASE RECJ"/>
    <property type="match status" value="1"/>
</dbReference>
<feature type="domain" description="DDH" evidence="6">
    <location>
        <begin position="20"/>
        <end position="169"/>
    </location>
</feature>
<dbReference type="Gene3D" id="3.90.1640.30">
    <property type="match status" value="1"/>
</dbReference>
<dbReference type="Pfam" id="PF17768">
    <property type="entry name" value="RecJ_OB"/>
    <property type="match status" value="1"/>
</dbReference>
<evidence type="ECO:0000256" key="1">
    <source>
        <dbReference type="ARBA" id="ARBA00005915"/>
    </source>
</evidence>
<dbReference type="InterPro" id="IPR003156">
    <property type="entry name" value="DHHA1_dom"/>
</dbReference>
<dbReference type="InterPro" id="IPR001667">
    <property type="entry name" value="DDH_dom"/>
</dbReference>
<dbReference type="SUPFAM" id="SSF64182">
    <property type="entry name" value="DHH phosphoesterases"/>
    <property type="match status" value="1"/>
</dbReference>
<dbReference type="InterPro" id="IPR051673">
    <property type="entry name" value="SSDNA_exonuclease_RecJ"/>
</dbReference>
<evidence type="ECO:0000256" key="5">
    <source>
        <dbReference type="ARBA" id="ARBA00022839"/>
    </source>
</evidence>
<protein>
    <recommendedName>
        <fullName evidence="2">Single-stranded-DNA-specific exonuclease RecJ</fullName>
    </recommendedName>
</protein>
<evidence type="ECO:0000259" key="8">
    <source>
        <dbReference type="Pfam" id="PF17768"/>
    </source>
</evidence>
<organism evidence="9 10">
    <name type="scientific">Sphagnum jensenii</name>
    <dbReference type="NCBI Taxonomy" id="128206"/>
    <lineage>
        <taxon>Eukaryota</taxon>
        <taxon>Viridiplantae</taxon>
        <taxon>Streptophyta</taxon>
        <taxon>Embryophyta</taxon>
        <taxon>Bryophyta</taxon>
        <taxon>Sphagnophytina</taxon>
        <taxon>Sphagnopsida</taxon>
        <taxon>Sphagnales</taxon>
        <taxon>Sphagnaceae</taxon>
        <taxon>Sphagnum</taxon>
    </lineage>
</organism>
<dbReference type="InterPro" id="IPR038763">
    <property type="entry name" value="DHH_sf"/>
</dbReference>
<feature type="domain" description="RecJ OB" evidence="8">
    <location>
        <begin position="397"/>
        <end position="503"/>
    </location>
</feature>
<comment type="similarity">
    <text evidence="1">Belongs to the RecJ family.</text>
</comment>
<dbReference type="NCBIfam" id="TIGR00644">
    <property type="entry name" value="recJ"/>
    <property type="match status" value="1"/>
</dbReference>
<evidence type="ECO:0000313" key="9">
    <source>
        <dbReference type="EMBL" id="CAK9253291.1"/>
    </source>
</evidence>
<name>A0ABP0VH57_9BRYO</name>
<dbReference type="PANTHER" id="PTHR30255">
    <property type="entry name" value="SINGLE-STRANDED-DNA-SPECIFIC EXONUCLEASE RECJ"/>
    <property type="match status" value="1"/>
</dbReference>
<dbReference type="Proteomes" id="UP001497444">
    <property type="component" value="Unassembled WGS sequence"/>
</dbReference>
<evidence type="ECO:0000256" key="3">
    <source>
        <dbReference type="ARBA" id="ARBA00022722"/>
    </source>
</evidence>
<gene>
    <name evidence="9" type="ORF">CSSPJE1EN1_LOCUS28669</name>
</gene>
<dbReference type="Pfam" id="PF02272">
    <property type="entry name" value="DHHA1"/>
    <property type="match status" value="1"/>
</dbReference>
<keyword evidence="3" id="KW-0540">Nuclease</keyword>
<dbReference type="Gene3D" id="3.10.310.30">
    <property type="match status" value="1"/>
</dbReference>
<comment type="caution">
    <text evidence="9">The sequence shown here is derived from an EMBL/GenBank/DDBJ whole genome shotgun (WGS) entry which is preliminary data.</text>
</comment>
<sequence>MKGMSHAINRIAEAIVNGEKILVYGDYDVDGTTSVAVVYGFFRTIYTHLDYYIPNRYTEGYGISSRSIDFAAENDFSLIIALDCGIKSNDKIDYAHSKGIDFIICDHHTPGDVAPAAVAVLDPKQQDCPYPYKELSGCGIGFKLIQAFAQQQGIPIERVMYYLDLVCVSIASDIVPITGENRILAYHGMEKINTSPCRGLRALMGVAAIERSLDISDIVFLIGPRINAAGRIDDGKHAVKLLIAAEEDLHSDDNADVLQQFNTDRKELDKNITEQALDMISTDESMLRRKSTVLYHEHWHKGVIGIVASRLIENYYKPTIVLTLSDGKVTGSGRSVKGFDLYEAIYECREHLIQFGGHKYAAGLTMLPEQVKEFSDAFEKVVSERITPDQLVPELEIDAPLSLDDISPKFFSIIKQMAPFGPGNMKPVFLTKQLRDSQWSKLVKEEHIKFSIRRVHKGDTIDGIGFGLGYKFPIVRDQFFDICYQIEENVWNDNASLQLVVKDVHVSESAE</sequence>
<reference evidence="9" key="1">
    <citation type="submission" date="2024-02" db="EMBL/GenBank/DDBJ databases">
        <authorList>
            <consortium name="ELIXIR-Norway"/>
            <consortium name="Elixir Norway"/>
        </authorList>
    </citation>
    <scope>NUCLEOTIDE SEQUENCE</scope>
</reference>
<dbReference type="Pfam" id="PF01368">
    <property type="entry name" value="DHH"/>
    <property type="match status" value="1"/>
</dbReference>